<protein>
    <submittedName>
        <fullName evidence="2">Uncharacterized protein</fullName>
    </submittedName>
</protein>
<organism evidence="2 3">
    <name type="scientific">Ectocarpus siliculosus</name>
    <name type="common">Brown alga</name>
    <name type="synonym">Conferva siliculosa</name>
    <dbReference type="NCBI Taxonomy" id="2880"/>
    <lineage>
        <taxon>Eukaryota</taxon>
        <taxon>Sar</taxon>
        <taxon>Stramenopiles</taxon>
        <taxon>Ochrophyta</taxon>
        <taxon>PX clade</taxon>
        <taxon>Phaeophyceae</taxon>
        <taxon>Ectocarpales</taxon>
        <taxon>Ectocarpaceae</taxon>
        <taxon>Ectocarpus</taxon>
    </lineage>
</organism>
<evidence type="ECO:0000256" key="1">
    <source>
        <dbReference type="SAM" id="MobiDB-lite"/>
    </source>
</evidence>
<name>D8LPN8_ECTSI</name>
<dbReference type="EMBL" id="FN649738">
    <property type="protein sequence ID" value="CBN77343.1"/>
    <property type="molecule type" value="Genomic_DNA"/>
</dbReference>
<dbReference type="InParanoid" id="D8LPN8"/>
<evidence type="ECO:0000313" key="2">
    <source>
        <dbReference type="EMBL" id="CBN77343.1"/>
    </source>
</evidence>
<accession>D8LPN8</accession>
<reference evidence="2 3" key="1">
    <citation type="journal article" date="2010" name="Nature">
        <title>The Ectocarpus genome and the independent evolution of multicellularity in brown algae.</title>
        <authorList>
            <person name="Cock J.M."/>
            <person name="Sterck L."/>
            <person name="Rouze P."/>
            <person name="Scornet D."/>
            <person name="Allen A.E."/>
            <person name="Amoutzias G."/>
            <person name="Anthouard V."/>
            <person name="Artiguenave F."/>
            <person name="Aury J.M."/>
            <person name="Badger J.H."/>
            <person name="Beszteri B."/>
            <person name="Billiau K."/>
            <person name="Bonnet E."/>
            <person name="Bothwell J.H."/>
            <person name="Bowler C."/>
            <person name="Boyen C."/>
            <person name="Brownlee C."/>
            <person name="Carrano C.J."/>
            <person name="Charrier B."/>
            <person name="Cho G.Y."/>
            <person name="Coelho S.M."/>
            <person name="Collen J."/>
            <person name="Corre E."/>
            <person name="Da Silva C."/>
            <person name="Delage L."/>
            <person name="Delaroque N."/>
            <person name="Dittami S.M."/>
            <person name="Doulbeau S."/>
            <person name="Elias M."/>
            <person name="Farnham G."/>
            <person name="Gachon C.M."/>
            <person name="Gschloessl B."/>
            <person name="Heesch S."/>
            <person name="Jabbari K."/>
            <person name="Jubin C."/>
            <person name="Kawai H."/>
            <person name="Kimura K."/>
            <person name="Kloareg B."/>
            <person name="Kupper F.C."/>
            <person name="Lang D."/>
            <person name="Le Bail A."/>
            <person name="Leblanc C."/>
            <person name="Lerouge P."/>
            <person name="Lohr M."/>
            <person name="Lopez P.J."/>
            <person name="Martens C."/>
            <person name="Maumus F."/>
            <person name="Michel G."/>
            <person name="Miranda-Saavedra D."/>
            <person name="Morales J."/>
            <person name="Moreau H."/>
            <person name="Motomura T."/>
            <person name="Nagasato C."/>
            <person name="Napoli C.A."/>
            <person name="Nelson D.R."/>
            <person name="Nyvall-Collen P."/>
            <person name="Peters A.F."/>
            <person name="Pommier C."/>
            <person name="Potin P."/>
            <person name="Poulain J."/>
            <person name="Quesneville H."/>
            <person name="Read B."/>
            <person name="Rensing S.A."/>
            <person name="Ritter A."/>
            <person name="Rousvoal S."/>
            <person name="Samanta M."/>
            <person name="Samson G."/>
            <person name="Schroeder D.C."/>
            <person name="Segurens B."/>
            <person name="Strittmatter M."/>
            <person name="Tonon T."/>
            <person name="Tregear J.W."/>
            <person name="Valentin K."/>
            <person name="von Dassow P."/>
            <person name="Yamagishi T."/>
            <person name="Van de Peer Y."/>
            <person name="Wincker P."/>
        </authorList>
    </citation>
    <scope>NUCLEOTIDE SEQUENCE [LARGE SCALE GENOMIC DNA]</scope>
    <source>
        <strain evidence="3">Ec32 / CCAP1310/4</strain>
    </source>
</reference>
<dbReference type="EMBL" id="FN648741">
    <property type="protein sequence ID" value="CBN77343.1"/>
    <property type="molecule type" value="Genomic_DNA"/>
</dbReference>
<feature type="region of interest" description="Disordered" evidence="1">
    <location>
        <begin position="176"/>
        <end position="216"/>
    </location>
</feature>
<keyword evidence="3" id="KW-1185">Reference proteome</keyword>
<gene>
    <name evidence="2" type="ORF">Esi_0053_0012</name>
</gene>
<dbReference type="AlphaFoldDB" id="D8LPN8"/>
<feature type="compositionally biased region" description="Acidic residues" evidence="1">
    <location>
        <begin position="186"/>
        <end position="202"/>
    </location>
</feature>
<feature type="compositionally biased region" description="Low complexity" evidence="1">
    <location>
        <begin position="203"/>
        <end position="216"/>
    </location>
</feature>
<evidence type="ECO:0000313" key="3">
    <source>
        <dbReference type="Proteomes" id="UP000002630"/>
    </source>
</evidence>
<dbReference type="Proteomes" id="UP000002630">
    <property type="component" value="Linkage Group LG13"/>
</dbReference>
<proteinExistence type="predicted"/>
<sequence length="216" mass="23680">MDRVMSTPEGVKYRVVDVAGRDRCCEILAPIALNMFRENIPLEDIVSSVSGNLTDDMMKYVPTLRGKVVEMSRVFFSFADGEELADFDDVVDNPMWVIMARGMWEKVMLCFRGQFDGRAFLLMGKVLPLDGIRIVKHDNGILAPCDVGVPLPSGHCPMVLHDGYGHFKALLHFRETSESEASGGDSDGESEASSGTDEDEAMSETTESESTGGADE</sequence>